<evidence type="ECO:0000256" key="2">
    <source>
        <dbReference type="PIRNR" id="PIRNR028043"/>
    </source>
</evidence>
<reference evidence="3" key="2">
    <citation type="submission" date="2025-08" db="UniProtKB">
        <authorList>
            <consortium name="Ensembl"/>
        </authorList>
    </citation>
    <scope>IDENTIFICATION</scope>
</reference>
<name>H2Z629_CIOSA</name>
<comment type="similarity">
    <text evidence="1">Belongs to the phosphatase 2A regulatory subunit B56 family.</text>
</comment>
<dbReference type="GO" id="GO:0005634">
    <property type="term" value="C:nucleus"/>
    <property type="evidence" value="ECO:0007669"/>
    <property type="project" value="TreeGrafter"/>
</dbReference>
<dbReference type="HOGENOM" id="CLU_012437_4_0_1"/>
<dbReference type="Proteomes" id="UP000007875">
    <property type="component" value="Unassembled WGS sequence"/>
</dbReference>
<dbReference type="GO" id="GO:0005829">
    <property type="term" value="C:cytosol"/>
    <property type="evidence" value="ECO:0007669"/>
    <property type="project" value="TreeGrafter"/>
</dbReference>
<dbReference type="Gene3D" id="1.25.10.10">
    <property type="entry name" value="Leucine-rich Repeat Variant"/>
    <property type="match status" value="1"/>
</dbReference>
<dbReference type="OMA" id="DANDRKF"/>
<dbReference type="eggNOG" id="KOG2085">
    <property type="taxonomic scope" value="Eukaryota"/>
</dbReference>
<proteinExistence type="inferred from homology"/>
<dbReference type="PIRSF" id="PIRSF028043">
    <property type="entry name" value="PP2A_B56"/>
    <property type="match status" value="1"/>
</dbReference>
<dbReference type="GO" id="GO:0000159">
    <property type="term" value="C:protein phosphatase type 2A complex"/>
    <property type="evidence" value="ECO:0007669"/>
    <property type="project" value="UniProtKB-UniRule"/>
</dbReference>
<dbReference type="GO" id="GO:0007165">
    <property type="term" value="P:signal transduction"/>
    <property type="evidence" value="ECO:0007669"/>
    <property type="project" value="InterPro"/>
</dbReference>
<reference evidence="3" key="3">
    <citation type="submission" date="2025-09" db="UniProtKB">
        <authorList>
            <consortium name="Ensembl"/>
        </authorList>
    </citation>
    <scope>IDENTIFICATION</scope>
</reference>
<dbReference type="PANTHER" id="PTHR10257">
    <property type="entry name" value="SERINE/THREONINE PROTEIN PHOSPHATASE 2A PP2A REGULATORY SUBUNIT B"/>
    <property type="match status" value="1"/>
</dbReference>
<evidence type="ECO:0000256" key="1">
    <source>
        <dbReference type="ARBA" id="ARBA00009745"/>
    </source>
</evidence>
<reference evidence="4" key="1">
    <citation type="submission" date="2003-08" db="EMBL/GenBank/DDBJ databases">
        <authorList>
            <person name="Birren B."/>
            <person name="Nusbaum C."/>
            <person name="Abebe A."/>
            <person name="Abouelleil A."/>
            <person name="Adekoya E."/>
            <person name="Ait-zahra M."/>
            <person name="Allen N."/>
            <person name="Allen T."/>
            <person name="An P."/>
            <person name="Anderson M."/>
            <person name="Anderson S."/>
            <person name="Arachchi H."/>
            <person name="Armbruster J."/>
            <person name="Bachantsang P."/>
            <person name="Baldwin J."/>
            <person name="Barry A."/>
            <person name="Bayul T."/>
            <person name="Blitshsteyn B."/>
            <person name="Bloom T."/>
            <person name="Blye J."/>
            <person name="Boguslavskiy L."/>
            <person name="Borowsky M."/>
            <person name="Boukhgalter B."/>
            <person name="Brunache A."/>
            <person name="Butler J."/>
            <person name="Calixte N."/>
            <person name="Calvo S."/>
            <person name="Camarata J."/>
            <person name="Campo K."/>
            <person name="Chang J."/>
            <person name="Cheshatsang Y."/>
            <person name="Citroen M."/>
            <person name="Collymore A."/>
            <person name="Considine T."/>
            <person name="Cook A."/>
            <person name="Cooke P."/>
            <person name="Corum B."/>
            <person name="Cuomo C."/>
            <person name="David R."/>
            <person name="Dawoe T."/>
            <person name="Degray S."/>
            <person name="Dodge S."/>
            <person name="Dooley K."/>
            <person name="Dorje P."/>
            <person name="Dorjee K."/>
            <person name="Dorris L."/>
            <person name="Duffey N."/>
            <person name="Dupes A."/>
            <person name="Elkins T."/>
            <person name="Engels R."/>
            <person name="Erickson J."/>
            <person name="Farina A."/>
            <person name="Faro S."/>
            <person name="Ferreira P."/>
            <person name="Fischer H."/>
            <person name="Fitzgerald M."/>
            <person name="Foley K."/>
            <person name="Gage D."/>
            <person name="Galagan J."/>
            <person name="Gearin G."/>
            <person name="Gnerre S."/>
            <person name="Gnirke A."/>
            <person name="Goyette A."/>
            <person name="Graham J."/>
            <person name="Grandbois E."/>
            <person name="Gyaltsen K."/>
            <person name="Hafez N."/>
            <person name="Hagopian D."/>
            <person name="Hagos B."/>
            <person name="Hall J."/>
            <person name="Hatcher B."/>
            <person name="Heller A."/>
            <person name="Higgins H."/>
            <person name="Honan T."/>
            <person name="Horn A."/>
            <person name="Houde N."/>
            <person name="Hughes L."/>
            <person name="Hulme W."/>
            <person name="Husby E."/>
            <person name="Iliev I."/>
            <person name="Jaffe D."/>
            <person name="Jones C."/>
            <person name="Kamal M."/>
            <person name="Kamat A."/>
            <person name="Kamvysselis M."/>
            <person name="Karlsson E."/>
            <person name="Kells C."/>
            <person name="Kieu A."/>
            <person name="Kisner P."/>
            <person name="Kodira C."/>
            <person name="Kulbokas E."/>
            <person name="Labutti K."/>
            <person name="Lama D."/>
            <person name="Landers T."/>
            <person name="Leger J."/>
            <person name="Levine S."/>
            <person name="Lewis D."/>
            <person name="Lewis T."/>
            <person name="Lindblad-toh K."/>
            <person name="Liu X."/>
            <person name="Lokyitsang T."/>
            <person name="Lokyitsang Y."/>
            <person name="Lucien O."/>
            <person name="Lui A."/>
            <person name="Ma L.J."/>
            <person name="Mabbitt R."/>
            <person name="Macdonald J."/>
            <person name="Maclean C."/>
            <person name="Major J."/>
            <person name="Manning J."/>
            <person name="Marabella R."/>
            <person name="Maru K."/>
            <person name="Matthews C."/>
            <person name="Mauceli E."/>
            <person name="Mccarthy M."/>
            <person name="Mcdonough S."/>
            <person name="Mcghee T."/>
            <person name="Meldrim J."/>
            <person name="Meneus L."/>
            <person name="Mesirov J."/>
            <person name="Mihalev A."/>
            <person name="Mihova T."/>
            <person name="Mikkelsen T."/>
            <person name="Mlenga V."/>
            <person name="Moru K."/>
            <person name="Mozes J."/>
            <person name="Mulrain L."/>
            <person name="Munson G."/>
            <person name="Naylor J."/>
            <person name="Newes C."/>
            <person name="Nguyen C."/>
            <person name="Nguyen N."/>
            <person name="Nguyen T."/>
            <person name="Nicol R."/>
            <person name="Nielsen C."/>
            <person name="Nizzari M."/>
            <person name="Norbu C."/>
            <person name="Norbu N."/>
            <person name="O'donnell P."/>
            <person name="Okoawo O."/>
            <person name="O'leary S."/>
            <person name="Omotosho B."/>
            <person name="O'neill K."/>
            <person name="Osman S."/>
            <person name="Parker S."/>
            <person name="Perrin D."/>
            <person name="Phunkhang P."/>
            <person name="Piqani B."/>
            <person name="Purcell S."/>
            <person name="Rachupka T."/>
            <person name="Ramasamy U."/>
            <person name="Rameau R."/>
            <person name="Ray V."/>
            <person name="Raymond C."/>
            <person name="Retta R."/>
            <person name="Richardson S."/>
            <person name="Rise C."/>
            <person name="Rodriguez J."/>
            <person name="Rogers J."/>
            <person name="Rogov P."/>
            <person name="Rutman M."/>
            <person name="Schupbach R."/>
            <person name="Seaman C."/>
            <person name="Settipalli S."/>
            <person name="Sharpe T."/>
            <person name="Sheridan J."/>
            <person name="Sherpa N."/>
            <person name="Shi J."/>
            <person name="Smirnov S."/>
            <person name="Smith C."/>
            <person name="Sougnez C."/>
            <person name="Spencer B."/>
            <person name="Stalker J."/>
            <person name="Stange-thomann N."/>
            <person name="Stavropoulos S."/>
            <person name="Stetson K."/>
            <person name="Stone C."/>
            <person name="Stone S."/>
            <person name="Stubbs M."/>
            <person name="Talamas J."/>
            <person name="Tchuinga P."/>
            <person name="Tenzing P."/>
            <person name="Tesfaye S."/>
            <person name="Theodore J."/>
            <person name="Thoulutsang Y."/>
            <person name="Topham K."/>
            <person name="Towey S."/>
            <person name="Tsamla T."/>
            <person name="Tsomo N."/>
            <person name="Vallee D."/>
            <person name="Vassiliev H."/>
            <person name="Venkataraman V."/>
            <person name="Vinson J."/>
            <person name="Vo A."/>
            <person name="Wade C."/>
            <person name="Wang S."/>
            <person name="Wangchuk T."/>
            <person name="Wangdi T."/>
            <person name="Whittaker C."/>
            <person name="Wilkinson J."/>
            <person name="Wu Y."/>
            <person name="Wyman D."/>
            <person name="Yadav S."/>
            <person name="Yang S."/>
            <person name="Yang X."/>
            <person name="Yeager S."/>
            <person name="Yee E."/>
            <person name="Young G."/>
            <person name="Zainoun J."/>
            <person name="Zembeck L."/>
            <person name="Zimmer A."/>
            <person name="Zody M."/>
            <person name="Lander E."/>
        </authorList>
    </citation>
    <scope>NUCLEOTIDE SEQUENCE [LARGE SCALE GENOMIC DNA]</scope>
</reference>
<dbReference type="InterPro" id="IPR011989">
    <property type="entry name" value="ARM-like"/>
</dbReference>
<dbReference type="AlphaFoldDB" id="H2Z629"/>
<dbReference type="STRING" id="51511.ENSCSAVP00000013041"/>
<keyword evidence="4" id="KW-1185">Reference proteome</keyword>
<evidence type="ECO:0000313" key="4">
    <source>
        <dbReference type="Proteomes" id="UP000007875"/>
    </source>
</evidence>
<evidence type="ECO:0000313" key="3">
    <source>
        <dbReference type="Ensembl" id="ENSCSAVP00000013041.1"/>
    </source>
</evidence>
<dbReference type="SUPFAM" id="SSF48371">
    <property type="entry name" value="ARM repeat"/>
    <property type="match status" value="1"/>
</dbReference>
<protein>
    <recommendedName>
        <fullName evidence="2">Serine/threonine protein phosphatase 2A regulatory subunit</fullName>
    </recommendedName>
</protein>
<dbReference type="Ensembl" id="ENSCSAVT00000013190.1">
    <property type="protein sequence ID" value="ENSCSAVP00000013041.1"/>
    <property type="gene ID" value="ENSCSAVG00000007663.1"/>
</dbReference>
<dbReference type="PANTHER" id="PTHR10257:SF89">
    <property type="entry name" value="SERINE_THREONINE-PROTEIN PHOSPHATASE 2A 56 KDA REGULATORY SUBUNIT DELTA ISOFORM"/>
    <property type="match status" value="1"/>
</dbReference>
<accession>H2Z629</accession>
<dbReference type="InterPro" id="IPR002554">
    <property type="entry name" value="PP2A_B56"/>
</dbReference>
<dbReference type="GO" id="GO:0072542">
    <property type="term" value="F:protein phosphatase activator activity"/>
    <property type="evidence" value="ECO:0007669"/>
    <property type="project" value="TreeGrafter"/>
</dbReference>
<dbReference type="GeneTree" id="ENSGT01030000234620"/>
<sequence>ALPLLSNTPPQGRLELFAKKIHFCCYVFNFENVNKDLKEKELKRIYLEEIIEFMEDSKGILIEPIYAISFAMFSKNVFRSLPPKNPDYDPDEDDPISEPAWPHLSLVYAFFIRLLESPDFHPSQAKQFLDRKFVQHLIGMFSSDDLAERENLKTILHRIYGKFLGLRAYIRSEINIKFQEVIYEDLNFPGATEILEVLGSIINGYAFPLKQEHVQFLFNIILPLHTSPKLQQFQAQLVYCVVQYIEKDPGLTERFTKRYLKLWPKTVSSKEVMFLGELEEIIDILQPIEFAKVHKDIFSQLAKCIRSEHFQVAERALYFWDNEYIVSLIEVSAAEIFPLVLPSLIRISSQHWNDTIVSMGSTILKNFMSGNQKFFTKMVMTMKNQKKSEEERRTRSKELWSKLEKTAEQRRKAIV</sequence>
<dbReference type="FunFam" id="1.25.10.10:FF:000331">
    <property type="entry name" value="Phosphoprotein phosphatase, putative"/>
    <property type="match status" value="1"/>
</dbReference>
<dbReference type="Pfam" id="PF01603">
    <property type="entry name" value="B56"/>
    <property type="match status" value="1"/>
</dbReference>
<organism evidence="3 4">
    <name type="scientific">Ciona savignyi</name>
    <name type="common">Pacific transparent sea squirt</name>
    <dbReference type="NCBI Taxonomy" id="51511"/>
    <lineage>
        <taxon>Eukaryota</taxon>
        <taxon>Metazoa</taxon>
        <taxon>Chordata</taxon>
        <taxon>Tunicata</taxon>
        <taxon>Ascidiacea</taxon>
        <taxon>Phlebobranchia</taxon>
        <taxon>Cionidae</taxon>
        <taxon>Ciona</taxon>
    </lineage>
</organism>
<dbReference type="InterPro" id="IPR016024">
    <property type="entry name" value="ARM-type_fold"/>
</dbReference>
<dbReference type="InParanoid" id="H2Z629"/>